<dbReference type="EMBL" id="KK107324">
    <property type="protein sequence ID" value="EZA52539.1"/>
    <property type="molecule type" value="Genomic_DNA"/>
</dbReference>
<evidence type="ECO:0000313" key="2">
    <source>
        <dbReference type="Proteomes" id="UP000053097"/>
    </source>
</evidence>
<reference evidence="1 2" key="1">
    <citation type="journal article" date="2014" name="Curr. Biol.">
        <title>The genome of the clonal raider ant Cerapachys biroi.</title>
        <authorList>
            <person name="Oxley P.R."/>
            <person name="Ji L."/>
            <person name="Fetter-Pruneda I."/>
            <person name="McKenzie S.K."/>
            <person name="Li C."/>
            <person name="Hu H."/>
            <person name="Zhang G."/>
            <person name="Kronauer D.J."/>
        </authorList>
    </citation>
    <scope>NUCLEOTIDE SEQUENCE [LARGE SCALE GENOMIC DNA]</scope>
</reference>
<organism evidence="1 2">
    <name type="scientific">Ooceraea biroi</name>
    <name type="common">Clonal raider ant</name>
    <name type="synonym">Cerapachys biroi</name>
    <dbReference type="NCBI Taxonomy" id="2015173"/>
    <lineage>
        <taxon>Eukaryota</taxon>
        <taxon>Metazoa</taxon>
        <taxon>Ecdysozoa</taxon>
        <taxon>Arthropoda</taxon>
        <taxon>Hexapoda</taxon>
        <taxon>Insecta</taxon>
        <taxon>Pterygota</taxon>
        <taxon>Neoptera</taxon>
        <taxon>Endopterygota</taxon>
        <taxon>Hymenoptera</taxon>
        <taxon>Apocrita</taxon>
        <taxon>Aculeata</taxon>
        <taxon>Formicoidea</taxon>
        <taxon>Formicidae</taxon>
        <taxon>Dorylinae</taxon>
        <taxon>Ooceraea</taxon>
    </lineage>
</organism>
<keyword evidence="2" id="KW-1185">Reference proteome</keyword>
<dbReference type="Proteomes" id="UP000053097">
    <property type="component" value="Unassembled WGS sequence"/>
</dbReference>
<gene>
    <name evidence="1" type="ORF">X777_08018</name>
</gene>
<accession>A0A026WBV4</accession>
<proteinExistence type="predicted"/>
<dbReference type="AlphaFoldDB" id="A0A026WBV4"/>
<protein>
    <submittedName>
        <fullName evidence="1">Uncharacterized protein</fullName>
    </submittedName>
</protein>
<sequence length="52" mass="6019">MYELGESNEQVSVHLVIEADIYQEESFVLHMVNGFRITVNSTIFHASKHLRV</sequence>
<evidence type="ECO:0000313" key="1">
    <source>
        <dbReference type="EMBL" id="EZA52539.1"/>
    </source>
</evidence>
<name>A0A026WBV4_OOCBI</name>